<organism evidence="2">
    <name type="scientific">Drosophila melanogaster</name>
    <name type="common">Fruit fly</name>
    <dbReference type="NCBI Taxonomy" id="7227"/>
    <lineage>
        <taxon>Eukaryota</taxon>
        <taxon>Metazoa</taxon>
        <taxon>Ecdysozoa</taxon>
        <taxon>Arthropoda</taxon>
        <taxon>Hexapoda</taxon>
        <taxon>Insecta</taxon>
        <taxon>Pterygota</taxon>
        <taxon>Neoptera</taxon>
        <taxon>Endopterygota</taxon>
        <taxon>Diptera</taxon>
        <taxon>Brachycera</taxon>
        <taxon>Muscomorpha</taxon>
        <taxon>Ephydroidea</taxon>
        <taxon>Drosophilidae</taxon>
        <taxon>Drosophila</taxon>
        <taxon>Sophophora</taxon>
    </lineage>
</organism>
<keyword evidence="1" id="KW-0812">Transmembrane</keyword>
<feature type="transmembrane region" description="Helical" evidence="1">
    <location>
        <begin position="58"/>
        <end position="77"/>
    </location>
</feature>
<accession>Q6IIP7</accession>
<proteinExistence type="predicted"/>
<dbReference type="AlphaFoldDB" id="Q6IIP7"/>
<protein>
    <submittedName>
        <fullName evidence="2">HDC17404</fullName>
    </submittedName>
</protein>
<name>Q6IIP7_DROME</name>
<keyword evidence="1" id="KW-0472">Membrane</keyword>
<reference evidence="2" key="1">
    <citation type="journal article" date="2003" name="Genome Biol.">
        <title>An integrated gene annotation and transcriptional profiling approach towards the full gene content of the Drosophila genome.</title>
        <authorList>
            <person name="Hild M."/>
            <person name="Beckmann B."/>
            <person name="Haas S.A."/>
            <person name="Koch B."/>
            <person name="Solovyev V."/>
            <person name="Busold C."/>
            <person name="Fellenberg K."/>
            <person name="Boutros M."/>
            <person name="Vingron M."/>
            <person name="Sauer F."/>
            <person name="Hoheisel J.D."/>
            <person name="Paro R."/>
        </authorList>
    </citation>
    <scope>NUCLEOTIDE SEQUENCE</scope>
</reference>
<keyword evidence="1" id="KW-1133">Transmembrane helix</keyword>
<evidence type="ECO:0000313" key="2">
    <source>
        <dbReference type="EMBL" id="DAA03219.1"/>
    </source>
</evidence>
<sequence>MLNHRGIRSQMDRMHGMLVLEDGTTLYRILQVSYRQSSSSNPCSCTKVHPCFIIPAQYLAVVVVLLVVVVSLLHLSLRWPFALWQPGQEGEIPSRRIIDWDRVTLHHTVHRIARDESLLSYL</sequence>
<dbReference type="EMBL" id="BK003019">
    <property type="protein sequence ID" value="DAA03219.1"/>
    <property type="molecule type" value="Genomic_DNA"/>
</dbReference>
<evidence type="ECO:0000256" key="1">
    <source>
        <dbReference type="SAM" id="Phobius"/>
    </source>
</evidence>
<gene>
    <name evidence="2" type="ORF">HDC17404</name>
</gene>